<accession>A0A1V4KDX9</accession>
<feature type="region of interest" description="Disordered" evidence="10">
    <location>
        <begin position="559"/>
        <end position="580"/>
    </location>
</feature>
<dbReference type="InterPro" id="IPR029034">
    <property type="entry name" value="Cystine-knot_cytokine"/>
</dbReference>
<organism evidence="12 13">
    <name type="scientific">Patagioenas fasciata monilis</name>
    <dbReference type="NCBI Taxonomy" id="372326"/>
    <lineage>
        <taxon>Eukaryota</taxon>
        <taxon>Metazoa</taxon>
        <taxon>Chordata</taxon>
        <taxon>Craniata</taxon>
        <taxon>Vertebrata</taxon>
        <taxon>Euteleostomi</taxon>
        <taxon>Archelosauria</taxon>
        <taxon>Archosauria</taxon>
        <taxon>Dinosauria</taxon>
        <taxon>Saurischia</taxon>
        <taxon>Theropoda</taxon>
        <taxon>Coelurosauria</taxon>
        <taxon>Aves</taxon>
        <taxon>Neognathae</taxon>
        <taxon>Neoaves</taxon>
        <taxon>Columbimorphae</taxon>
        <taxon>Columbiformes</taxon>
        <taxon>Columbidae</taxon>
        <taxon>Patagioenas</taxon>
    </lineage>
</organism>
<dbReference type="PROSITE" id="PS51362">
    <property type="entry name" value="TGF_BETA_2"/>
    <property type="match status" value="1"/>
</dbReference>
<dbReference type="EMBL" id="LSYS01003456">
    <property type="protein sequence ID" value="OPJ82652.1"/>
    <property type="molecule type" value="Genomic_DNA"/>
</dbReference>
<feature type="compositionally biased region" description="Polar residues" evidence="10">
    <location>
        <begin position="519"/>
        <end position="539"/>
    </location>
</feature>
<evidence type="ECO:0000256" key="6">
    <source>
        <dbReference type="ARBA" id="ARBA00023157"/>
    </source>
</evidence>
<dbReference type="PRINTS" id="PR00669">
    <property type="entry name" value="INHIBINA"/>
</dbReference>
<evidence type="ECO:0000313" key="12">
    <source>
        <dbReference type="EMBL" id="OPJ82652.1"/>
    </source>
</evidence>
<evidence type="ECO:0000256" key="1">
    <source>
        <dbReference type="ARBA" id="ARBA00004613"/>
    </source>
</evidence>
<dbReference type="OrthoDB" id="5987191at2759"/>
<feature type="compositionally biased region" description="Basic and acidic residues" evidence="10">
    <location>
        <begin position="11"/>
        <end position="21"/>
    </location>
</feature>
<feature type="compositionally biased region" description="Polar residues" evidence="10">
    <location>
        <begin position="439"/>
        <end position="451"/>
    </location>
</feature>
<evidence type="ECO:0000259" key="11">
    <source>
        <dbReference type="PROSITE" id="PS51362"/>
    </source>
</evidence>
<keyword evidence="5 8" id="KW-0339">Growth factor</keyword>
<name>A0A1V4KDX9_PATFA</name>
<keyword evidence="3" id="KW-0964">Secreted</keyword>
<keyword evidence="13" id="KW-1185">Reference proteome</keyword>
<keyword evidence="9" id="KW-0175">Coiled coil</keyword>
<comment type="subcellular location">
    <subcellularLocation>
        <location evidence="1">Secreted</location>
    </subcellularLocation>
</comment>
<feature type="region of interest" description="Disordered" evidence="10">
    <location>
        <begin position="488"/>
        <end position="539"/>
    </location>
</feature>
<dbReference type="InterPro" id="IPR001839">
    <property type="entry name" value="TGF-b_C"/>
</dbReference>
<feature type="coiled-coil region" evidence="9">
    <location>
        <begin position="158"/>
        <end position="286"/>
    </location>
</feature>
<feature type="compositionally biased region" description="Basic and acidic residues" evidence="10">
    <location>
        <begin position="601"/>
        <end position="619"/>
    </location>
</feature>
<dbReference type="PROSITE" id="PS00250">
    <property type="entry name" value="TGF_BETA_1"/>
    <property type="match status" value="1"/>
</dbReference>
<dbReference type="Gene3D" id="2.10.90.10">
    <property type="entry name" value="Cystine-knot cytokines"/>
    <property type="match status" value="1"/>
</dbReference>
<dbReference type="CDD" id="cd19399">
    <property type="entry name" value="TGF_beta_GDF5"/>
    <property type="match status" value="1"/>
</dbReference>
<evidence type="ECO:0000256" key="5">
    <source>
        <dbReference type="ARBA" id="ARBA00023030"/>
    </source>
</evidence>
<comment type="caution">
    <text evidence="12">The sequence shown here is derived from an EMBL/GenBank/DDBJ whole genome shotgun (WGS) entry which is preliminary data.</text>
</comment>
<evidence type="ECO:0000256" key="9">
    <source>
        <dbReference type="SAM" id="Coils"/>
    </source>
</evidence>
<evidence type="ECO:0000256" key="7">
    <source>
        <dbReference type="ARBA" id="ARBA00023180"/>
    </source>
</evidence>
<evidence type="ECO:0000256" key="3">
    <source>
        <dbReference type="ARBA" id="ARBA00022525"/>
    </source>
</evidence>
<dbReference type="GO" id="GO:0005125">
    <property type="term" value="F:cytokine activity"/>
    <property type="evidence" value="ECO:0007669"/>
    <property type="project" value="TreeGrafter"/>
</dbReference>
<evidence type="ECO:0000256" key="10">
    <source>
        <dbReference type="SAM" id="MobiDB-lite"/>
    </source>
</evidence>
<dbReference type="PANTHER" id="PTHR11848:SF44">
    <property type="entry name" value="GROWTH_DIFFERENTIATION FACTOR 5"/>
    <property type="match status" value="1"/>
</dbReference>
<evidence type="ECO:0000256" key="4">
    <source>
        <dbReference type="ARBA" id="ARBA00022729"/>
    </source>
</evidence>
<dbReference type="Pfam" id="PF00019">
    <property type="entry name" value="TGF_beta"/>
    <property type="match status" value="1"/>
</dbReference>
<keyword evidence="7" id="KW-0325">Glycoprotein</keyword>
<protein>
    <submittedName>
        <fullName evidence="12">Growth/differentiation factor 5</fullName>
    </submittedName>
</protein>
<dbReference type="GO" id="GO:0005615">
    <property type="term" value="C:extracellular space"/>
    <property type="evidence" value="ECO:0007669"/>
    <property type="project" value="TreeGrafter"/>
</dbReference>
<dbReference type="SMART" id="SM00204">
    <property type="entry name" value="TGFB"/>
    <property type="match status" value="1"/>
</dbReference>
<keyword evidence="4" id="KW-0732">Signal</keyword>
<keyword evidence="6" id="KW-1015">Disulfide bond</keyword>
<dbReference type="Proteomes" id="UP000190648">
    <property type="component" value="Unassembled WGS sequence"/>
</dbReference>
<proteinExistence type="inferred from homology"/>
<dbReference type="STRING" id="372326.A0A1V4KDX9"/>
<dbReference type="InterPro" id="IPR017948">
    <property type="entry name" value="TGFb_CS"/>
</dbReference>
<evidence type="ECO:0000256" key="2">
    <source>
        <dbReference type="ARBA" id="ARBA00006656"/>
    </source>
</evidence>
<feature type="region of interest" description="Disordered" evidence="10">
    <location>
        <begin position="592"/>
        <end position="619"/>
    </location>
</feature>
<dbReference type="AlphaFoldDB" id="A0A1V4KDX9"/>
<dbReference type="InterPro" id="IPR015615">
    <property type="entry name" value="TGF-beta-rel"/>
</dbReference>
<gene>
    <name evidence="12" type="primary">GDF5</name>
    <name evidence="12" type="ORF">AV530_004787</name>
</gene>
<reference evidence="12 13" key="1">
    <citation type="submission" date="2016-02" db="EMBL/GenBank/DDBJ databases">
        <title>Band-tailed pigeon sequencing and assembly.</title>
        <authorList>
            <person name="Soares A.E."/>
            <person name="Novak B.J."/>
            <person name="Rice E.S."/>
            <person name="O'Connell B."/>
            <person name="Chang D."/>
            <person name="Weber S."/>
            <person name="Shapiro B."/>
        </authorList>
    </citation>
    <scope>NUCLEOTIDE SEQUENCE [LARGE SCALE GENOMIC DNA]</scope>
    <source>
        <strain evidence="12">BTP2013</strain>
        <tissue evidence="12">Blood</tissue>
    </source>
</reference>
<evidence type="ECO:0000256" key="8">
    <source>
        <dbReference type="RuleBase" id="RU000354"/>
    </source>
</evidence>
<dbReference type="SUPFAM" id="SSF57501">
    <property type="entry name" value="Cystine-knot cytokines"/>
    <property type="match status" value="1"/>
</dbReference>
<dbReference type="PANTHER" id="PTHR11848">
    <property type="entry name" value="TGF-BETA FAMILY"/>
    <property type="match status" value="1"/>
</dbReference>
<evidence type="ECO:0000313" key="13">
    <source>
        <dbReference type="Proteomes" id="UP000190648"/>
    </source>
</evidence>
<feature type="domain" description="TGF-beta family profile" evidence="11">
    <location>
        <begin position="835"/>
        <end position="958"/>
    </location>
</feature>
<feature type="region of interest" description="Disordered" evidence="10">
    <location>
        <begin position="1"/>
        <end position="21"/>
    </location>
</feature>
<sequence>MEQKVAAVEAQRQEEQTRCENAKREVVLEKEREKNSLLELLRQTQGELTDACQRVEQLRQQMEEQGEKGQNVTEKLQAELEEAQSKIGAMEKRHEVEFQTAKEEMKVLLQQRDALQKQVEELKSQLAASEETQQVIGCKAQQDLSEAQELSRQKVLEVEHLQKILEEKRSQWEEAEHQNKELQVRLRSLEGEKSRWEEVERHNMEFQASLKVLESDKARLTLSLEEKELSLRTLEENSLAQHNEVSQLLSALHQAQQLHSDHRREIQELNNQVQSLQDVVLEKEAALATREKQLVQDLEESRAGEQCLRDSLRMLEAEMSDLHLRLCSAENRAKALATACQQADSAHQEARSQLNKLHLVLHRMICDSRDSVTESSEQGDVSQAGGLPAELTVDRVATALQDLRQHLKQTQQDLNDARQKIQDLELELSKRQEERDHLSAQSQELQTQLAQSREEEDQRMKILHFLTLLLWHLTWLPLDLVPGALSNPEAGQSNPGSKLGFLKAEGKERNPSARAGTLRTASHGYSTGTSKARTKSSSVQAGALLAKNDESKKVLSRTAAAEGKVGHPSRASAVRTVTPKVQNLSSKVALKKTGTSGTDADSFKTKKTKEPVTQRETKETFRHPPITPHEYMLSLYRTLSDAERKGVNGSVKLEAGLANTITSFIDKGQDERAPTIRKQKYIFDISALEKDGLLGAELRILRKKPSDTWKSHSSGKTSQVKLFSCSTNRQAATLLDSRTVTITDTPKWEVFDIWKLFRNFKNLVNLCFELETFDRGRAVDLRSVGFNRTGRQVNEKALFLVFGRTKKRDLFFNEIKARSGQDDKTVYEYLFNQRRKRRAPLATRQGKRPTKNLKARCSRKALHVNFKDMGWDDWIIAPLEYEAYHCEGLCEFPLRSHLEPTNHAVIQTLMNSMDPESTPPTCCVPTRLSPISILFIDSANNVVYKQYEDMVVESCGCR</sequence>
<dbReference type="GO" id="GO:0008083">
    <property type="term" value="F:growth factor activity"/>
    <property type="evidence" value="ECO:0007669"/>
    <property type="project" value="UniProtKB-KW"/>
</dbReference>
<comment type="similarity">
    <text evidence="2 8">Belongs to the TGF-beta family.</text>
</comment>
<dbReference type="FunFam" id="2.10.90.10:FF:000001">
    <property type="entry name" value="Bone morphogenetic protein 4"/>
    <property type="match status" value="1"/>
</dbReference>
<feature type="region of interest" description="Disordered" evidence="10">
    <location>
        <begin position="432"/>
        <end position="452"/>
    </location>
</feature>